<dbReference type="InterPro" id="IPR036366">
    <property type="entry name" value="PGBDSf"/>
</dbReference>
<sequence length="384" mass="41657">MKHQDRLVDRDPPKAEDRLPLADETVASESAEAETANAEATEIKSAAVAPEMLSQEPATPGPAAESQDADPIAAIVGETASEIEPAAQPILTVSADAVAAKAQQPLALSLSVLGVNDHPPLPPTRPSVMLSRLGAGAKAAAFEAAEPISQEPLRILITRRTERDRTVDIQHMLSDMGYLAPQNFDGTRGAATVRALKAFQKDNEMPVTGAFTDDVFKKVYEVAGKEEPAEGQLFVRQKFASVFSTPVSFSDPDKPLGTHLFTIMQFEPGATQANWTAISLNDKETAESVLDRIEIPADVRQRISERLTPGSSLIVADTAINSAALPKGADFLVWDTTRAAKVQRASTSPRRAVRKRSTQRRPAYTRERSTSPRYTRRSRGFFQF</sequence>
<reference evidence="3 4" key="1">
    <citation type="journal article" date="2016" name="Environ. Microbiol.">
        <title>New Methyloceanibacter diversity from North Sea sediments includes methanotroph containing solely the soluble methane monooxygenase.</title>
        <authorList>
            <person name="Vekeman B."/>
            <person name="Kerckhof F.M."/>
            <person name="Cremers G."/>
            <person name="de Vos P."/>
            <person name="Vandamme P."/>
            <person name="Boon N."/>
            <person name="Op den Camp H.J."/>
            <person name="Heylen K."/>
        </authorList>
    </citation>
    <scope>NUCLEOTIDE SEQUENCE [LARGE SCALE GENOMIC DNA]</scope>
    <source>
        <strain evidence="3 4">R-67174</strain>
    </source>
</reference>
<keyword evidence="4" id="KW-1185">Reference proteome</keyword>
<dbReference type="Proteomes" id="UP000094501">
    <property type="component" value="Unassembled WGS sequence"/>
</dbReference>
<evidence type="ECO:0000313" key="3">
    <source>
        <dbReference type="EMBL" id="ODS01147.1"/>
    </source>
</evidence>
<proteinExistence type="predicted"/>
<feature type="region of interest" description="Disordered" evidence="1">
    <location>
        <begin position="1"/>
        <end position="67"/>
    </location>
</feature>
<name>A0A1E3W7R9_9HYPH</name>
<feature type="domain" description="Peptidoglycan binding-like" evidence="2">
    <location>
        <begin position="165"/>
        <end position="217"/>
    </location>
</feature>
<feature type="compositionally biased region" description="Basic residues" evidence="1">
    <location>
        <begin position="374"/>
        <end position="384"/>
    </location>
</feature>
<accession>A0A1E3W7R9</accession>
<dbReference type="InterPro" id="IPR036365">
    <property type="entry name" value="PGBD-like_sf"/>
</dbReference>
<feature type="region of interest" description="Disordered" evidence="1">
    <location>
        <begin position="343"/>
        <end position="384"/>
    </location>
</feature>
<organism evidence="3 4">
    <name type="scientific">Methyloceanibacter methanicus</name>
    <dbReference type="NCBI Taxonomy" id="1774968"/>
    <lineage>
        <taxon>Bacteria</taxon>
        <taxon>Pseudomonadati</taxon>
        <taxon>Pseudomonadota</taxon>
        <taxon>Alphaproteobacteria</taxon>
        <taxon>Hyphomicrobiales</taxon>
        <taxon>Hyphomicrobiaceae</taxon>
        <taxon>Methyloceanibacter</taxon>
    </lineage>
</organism>
<protein>
    <recommendedName>
        <fullName evidence="2">Peptidoglycan binding-like domain-containing protein</fullName>
    </recommendedName>
</protein>
<comment type="caution">
    <text evidence="3">The sequence shown here is derived from an EMBL/GenBank/DDBJ whole genome shotgun (WGS) entry which is preliminary data.</text>
</comment>
<dbReference type="STRING" id="1774968.AUC68_12280"/>
<feature type="compositionally biased region" description="Low complexity" evidence="1">
    <location>
        <begin position="24"/>
        <end position="40"/>
    </location>
</feature>
<evidence type="ECO:0000256" key="1">
    <source>
        <dbReference type="SAM" id="MobiDB-lite"/>
    </source>
</evidence>
<dbReference type="AlphaFoldDB" id="A0A1E3W7R9"/>
<evidence type="ECO:0000259" key="2">
    <source>
        <dbReference type="Pfam" id="PF01471"/>
    </source>
</evidence>
<dbReference type="EMBL" id="LPWG01000002">
    <property type="protein sequence ID" value="ODS01147.1"/>
    <property type="molecule type" value="Genomic_DNA"/>
</dbReference>
<dbReference type="SUPFAM" id="SSF47090">
    <property type="entry name" value="PGBD-like"/>
    <property type="match status" value="1"/>
</dbReference>
<feature type="compositionally biased region" description="Basic and acidic residues" evidence="1">
    <location>
        <begin position="1"/>
        <end position="21"/>
    </location>
</feature>
<evidence type="ECO:0000313" key="4">
    <source>
        <dbReference type="Proteomes" id="UP000094501"/>
    </source>
</evidence>
<dbReference type="OrthoDB" id="463216at2"/>
<dbReference type="RefSeq" id="WP_069435990.1">
    <property type="nucleotide sequence ID" value="NZ_LPWG01000002.1"/>
</dbReference>
<dbReference type="Gene3D" id="1.10.101.10">
    <property type="entry name" value="PGBD-like superfamily/PGBD"/>
    <property type="match status" value="1"/>
</dbReference>
<dbReference type="Pfam" id="PF01471">
    <property type="entry name" value="PG_binding_1"/>
    <property type="match status" value="1"/>
</dbReference>
<dbReference type="InterPro" id="IPR002477">
    <property type="entry name" value="Peptidoglycan-bd-like"/>
</dbReference>
<gene>
    <name evidence="3" type="ORF">AUC68_12280</name>
</gene>